<dbReference type="GO" id="GO:0005886">
    <property type="term" value="C:plasma membrane"/>
    <property type="evidence" value="ECO:0007669"/>
    <property type="project" value="UniProtKB-SubCell"/>
</dbReference>
<feature type="transmembrane region" description="Helical" evidence="6">
    <location>
        <begin position="271"/>
        <end position="295"/>
    </location>
</feature>
<keyword evidence="5 6" id="KW-0472">Membrane</keyword>
<proteinExistence type="predicted"/>
<evidence type="ECO:0000256" key="3">
    <source>
        <dbReference type="ARBA" id="ARBA00022692"/>
    </source>
</evidence>
<dbReference type="CDD" id="cd07731">
    <property type="entry name" value="ComA-like_MBL-fold"/>
    <property type="match status" value="1"/>
</dbReference>
<dbReference type="InterPro" id="IPR052159">
    <property type="entry name" value="Competence_DNA_uptake"/>
</dbReference>
<dbReference type="NCBIfam" id="TIGR00360">
    <property type="entry name" value="ComEC_N-term"/>
    <property type="match status" value="1"/>
</dbReference>
<feature type="transmembrane region" description="Helical" evidence="6">
    <location>
        <begin position="316"/>
        <end position="335"/>
    </location>
</feature>
<dbReference type="AlphaFoldDB" id="A0A0R2DIA8"/>
<reference evidence="8 9" key="1">
    <citation type="journal article" date="2015" name="Genome Announc.">
        <title>Expanding the biotechnology potential of lactobacilli through comparative genomics of 213 strains and associated genera.</title>
        <authorList>
            <person name="Sun Z."/>
            <person name="Harris H.M."/>
            <person name="McCann A."/>
            <person name="Guo C."/>
            <person name="Argimon S."/>
            <person name="Zhang W."/>
            <person name="Yang X."/>
            <person name="Jeffery I.B."/>
            <person name="Cooney J.C."/>
            <person name="Kagawa T.F."/>
            <person name="Liu W."/>
            <person name="Song Y."/>
            <person name="Salvetti E."/>
            <person name="Wrobel A."/>
            <person name="Rasinkangas P."/>
            <person name="Parkhill J."/>
            <person name="Rea M.C."/>
            <person name="O'Sullivan O."/>
            <person name="Ritari J."/>
            <person name="Douillard F.P."/>
            <person name="Paul Ross R."/>
            <person name="Yang R."/>
            <person name="Briner A.E."/>
            <person name="Felis G.E."/>
            <person name="de Vos W.M."/>
            <person name="Barrangou R."/>
            <person name="Klaenhammer T.R."/>
            <person name="Caufield P.W."/>
            <person name="Cui Y."/>
            <person name="Zhang H."/>
            <person name="O'Toole P.W."/>
        </authorList>
    </citation>
    <scope>NUCLEOTIDE SEQUENCE [LARGE SCALE GENOMIC DNA]</scope>
    <source>
        <strain evidence="8 9">DSM 21775</strain>
    </source>
</reference>
<organism evidence="8 9">
    <name type="scientific">Levilactobacillus senmaizukei DSM 21775 = NBRC 103853</name>
    <dbReference type="NCBI Taxonomy" id="1423803"/>
    <lineage>
        <taxon>Bacteria</taxon>
        <taxon>Bacillati</taxon>
        <taxon>Bacillota</taxon>
        <taxon>Bacilli</taxon>
        <taxon>Lactobacillales</taxon>
        <taxon>Lactobacillaceae</taxon>
        <taxon>Levilactobacillus</taxon>
    </lineage>
</organism>
<dbReference type="Pfam" id="PF13567">
    <property type="entry name" value="DUF4131"/>
    <property type="match status" value="1"/>
</dbReference>
<feature type="transmembrane region" description="Helical" evidence="6">
    <location>
        <begin position="237"/>
        <end position="259"/>
    </location>
</feature>
<dbReference type="STRING" id="1423803.FD13_GL001530"/>
<evidence type="ECO:0000313" key="9">
    <source>
        <dbReference type="Proteomes" id="UP000051589"/>
    </source>
</evidence>
<comment type="subcellular location">
    <subcellularLocation>
        <location evidence="1">Cell membrane</location>
        <topology evidence="1">Multi-pass membrane protein</topology>
    </subcellularLocation>
</comment>
<dbReference type="InterPro" id="IPR001279">
    <property type="entry name" value="Metallo-B-lactamas"/>
</dbReference>
<keyword evidence="4 6" id="KW-1133">Transmembrane helix</keyword>
<keyword evidence="9" id="KW-1185">Reference proteome</keyword>
<evidence type="ECO:0000256" key="6">
    <source>
        <dbReference type="SAM" id="Phobius"/>
    </source>
</evidence>
<dbReference type="PATRIC" id="fig|1423803.3.peg.1576"/>
<accession>A0A0R2DIA8</accession>
<gene>
    <name evidence="8" type="ORF">FD13_GL001530</name>
</gene>
<dbReference type="PANTHER" id="PTHR30619">
    <property type="entry name" value="DNA INTERNALIZATION/COMPETENCE PROTEIN COMEC/REC2"/>
    <property type="match status" value="1"/>
</dbReference>
<dbReference type="GO" id="GO:0016787">
    <property type="term" value="F:hydrolase activity"/>
    <property type="evidence" value="ECO:0007669"/>
    <property type="project" value="UniProtKB-KW"/>
</dbReference>
<dbReference type="InterPro" id="IPR004477">
    <property type="entry name" value="ComEC_N"/>
</dbReference>
<name>A0A0R2DIA8_9LACO</name>
<feature type="transmembrane region" description="Helical" evidence="6">
    <location>
        <begin position="355"/>
        <end position="374"/>
    </location>
</feature>
<evidence type="ECO:0000256" key="1">
    <source>
        <dbReference type="ARBA" id="ARBA00004651"/>
    </source>
</evidence>
<dbReference type="Pfam" id="PF03772">
    <property type="entry name" value="Competence"/>
    <property type="match status" value="1"/>
</dbReference>
<dbReference type="InterPro" id="IPR004797">
    <property type="entry name" value="Competence_ComEC/Rec2"/>
</dbReference>
<feature type="transmembrane region" description="Helical" evidence="6">
    <location>
        <begin position="386"/>
        <end position="409"/>
    </location>
</feature>
<dbReference type="PANTHER" id="PTHR30619:SF7">
    <property type="entry name" value="BETA-LACTAMASE DOMAIN PROTEIN"/>
    <property type="match status" value="1"/>
</dbReference>
<dbReference type="Proteomes" id="UP000051589">
    <property type="component" value="Unassembled WGS sequence"/>
</dbReference>
<dbReference type="OrthoDB" id="9761531at2"/>
<feature type="transmembrane region" description="Helical" evidence="6">
    <location>
        <begin position="437"/>
        <end position="455"/>
    </location>
</feature>
<keyword evidence="2" id="KW-1003">Cell membrane</keyword>
<dbReference type="GO" id="GO:0030420">
    <property type="term" value="P:establishment of competence for transformation"/>
    <property type="evidence" value="ECO:0007669"/>
    <property type="project" value="InterPro"/>
</dbReference>
<dbReference type="Gene3D" id="3.60.15.10">
    <property type="entry name" value="Ribonuclease Z/Hydroxyacylglutathione hydrolase-like"/>
    <property type="match status" value="1"/>
</dbReference>
<evidence type="ECO:0000256" key="5">
    <source>
        <dbReference type="ARBA" id="ARBA00023136"/>
    </source>
</evidence>
<feature type="domain" description="Metallo-beta-lactamase" evidence="7">
    <location>
        <begin position="498"/>
        <end position="700"/>
    </location>
</feature>
<dbReference type="SMART" id="SM00849">
    <property type="entry name" value="Lactamase_B"/>
    <property type="match status" value="1"/>
</dbReference>
<evidence type="ECO:0000256" key="4">
    <source>
        <dbReference type="ARBA" id="ARBA00022989"/>
    </source>
</evidence>
<protein>
    <submittedName>
        <fullName evidence="8">Metallo-beta-lactamase superfamily hydrolase</fullName>
    </submittedName>
</protein>
<evidence type="ECO:0000256" key="2">
    <source>
        <dbReference type="ARBA" id="ARBA00022475"/>
    </source>
</evidence>
<comment type="caution">
    <text evidence="8">The sequence shown here is derived from an EMBL/GenBank/DDBJ whole genome shotgun (WGS) entry which is preliminary data.</text>
</comment>
<keyword evidence="3 6" id="KW-0812">Transmembrane</keyword>
<dbReference type="InterPro" id="IPR036866">
    <property type="entry name" value="RibonucZ/Hydroxyglut_hydro"/>
</dbReference>
<dbReference type="EMBL" id="AYZH01000004">
    <property type="protein sequence ID" value="KRN02811.1"/>
    <property type="molecule type" value="Genomic_DNA"/>
</dbReference>
<dbReference type="RefSeq" id="WP_082622313.1">
    <property type="nucleotide sequence ID" value="NZ_AYZH01000004.1"/>
</dbReference>
<dbReference type="NCBIfam" id="TIGR00361">
    <property type="entry name" value="ComEC_Rec2"/>
    <property type="match status" value="1"/>
</dbReference>
<evidence type="ECO:0000313" key="8">
    <source>
        <dbReference type="EMBL" id="KRN02811.1"/>
    </source>
</evidence>
<keyword evidence="8" id="KW-0378">Hydrolase</keyword>
<dbReference type="InterPro" id="IPR025405">
    <property type="entry name" value="DUF4131"/>
</dbReference>
<feature type="transmembrane region" description="Helical" evidence="6">
    <location>
        <begin position="467"/>
        <end position="485"/>
    </location>
</feature>
<dbReference type="InterPro" id="IPR035681">
    <property type="entry name" value="ComA-like_MBL"/>
</dbReference>
<dbReference type="Pfam" id="PF00753">
    <property type="entry name" value="Lactamase_B"/>
    <property type="match status" value="1"/>
</dbReference>
<dbReference type="SUPFAM" id="SSF56281">
    <property type="entry name" value="Metallo-hydrolase/oxidoreductase"/>
    <property type="match status" value="1"/>
</dbReference>
<feature type="transmembrane region" description="Helical" evidence="6">
    <location>
        <begin position="43"/>
        <end position="62"/>
    </location>
</feature>
<sequence length="750" mass="84298">MPAAWFFFGLTLAAVSVTGGGHFWGGCGLLALILLRVISLKSRRVLCTVLIGGGLFGGWLWLQQQQLDRWRLAMGAKQTQALEIRVQPDAMVVRGTSYYFVGRDQTHHDWVTVHGQLRTPHEQTTLQNVDRAMLWRVTGEISGILPATNFNQFDAARYWSHRRIVRSVKVTAVNSRSPSGATIWQYWSDWWHHWRSQLIHYCERLPGALSVYALGLFPGNKSVAFADEMQGMQQLGLLHLFAISGLHVVLLLTVLEWLAVRLHLPREWWEWGLFVCLPGYLILAGGGSGVLRACLMHGSQLLGKRCGYRLDRLTGWSIALVVGLIVNPGLLFELGGQLSYGLSLGLILWARESLVWRQLGLTLLSLPGILTAFFQWHVLTLLANWLVVPLFPSVILPLTVVGTVCFSWFPRVSVACSWLLGSFDQGLRMVGRLPGNILFGKPVWWIAWLWVVLTWQLFSRPVRARRLWLIGLFVIYSGMYGWNHWPVTGEVAYFDVGQGDSILWREPFNRRVSLIDTGGRLAFPQPTWATRAPVRYGAERTSINYLHSRGIHRIDDLYLTHHDADHIGDLPAFIKQMQIKRLLVPAGMEQEPSWQRGLHLSGIRVQPIKVGVALPVVVRHPYESAPAENANSLALQTQAGGLNFLFMGDLDRPGEQKMMAADSQLRTDVLKLGHHGSKTASAPAFIQQLRPRLAIISAGRDNRYGHPNPETLTTLAQAHLPALSTQTSGMIRYVYRGNWGQWQTKLGGRP</sequence>
<evidence type="ECO:0000259" key="7">
    <source>
        <dbReference type="SMART" id="SM00849"/>
    </source>
</evidence>